<keyword evidence="6 9" id="KW-0224">Dipeptidase</keyword>
<keyword evidence="5 9" id="KW-0862">Zinc</keyword>
<dbReference type="GO" id="GO:0008237">
    <property type="term" value="F:metallopeptidase activity"/>
    <property type="evidence" value="ECO:0007669"/>
    <property type="project" value="UniProtKB-KW"/>
</dbReference>
<comment type="similarity">
    <text evidence="9 10">Belongs to the peptidase M15D family.</text>
</comment>
<proteinExistence type="inferred from homology"/>
<dbReference type="HAMAP" id="MF_01924">
    <property type="entry name" value="A_A_dipeptidase"/>
    <property type="match status" value="1"/>
</dbReference>
<dbReference type="InterPro" id="IPR000755">
    <property type="entry name" value="A_A_dipeptidase"/>
</dbReference>
<dbReference type="PANTHER" id="PTHR43126">
    <property type="entry name" value="D-ALANYL-D-ALANINE DIPEPTIDASE"/>
    <property type="match status" value="1"/>
</dbReference>
<keyword evidence="3 9" id="KW-0479">Metal-binding</keyword>
<reference evidence="12" key="1">
    <citation type="submission" date="2017-08" db="EMBL/GenBank/DDBJ databases">
        <title>A dynamic microbial community with high functional redundancy inhabits the cold, oxic subseafloor aquifer.</title>
        <authorList>
            <person name="Tully B.J."/>
            <person name="Wheat C.G."/>
            <person name="Glazer B.T."/>
            <person name="Huber J.A."/>
        </authorList>
    </citation>
    <scope>NUCLEOTIDE SEQUENCE [LARGE SCALE GENOMIC DNA]</scope>
</reference>
<evidence type="ECO:0000256" key="10">
    <source>
        <dbReference type="PIRNR" id="PIRNR026671"/>
    </source>
</evidence>
<dbReference type="InterPro" id="IPR009045">
    <property type="entry name" value="Zn_M74/Hedgehog-like"/>
</dbReference>
<comment type="cofactor">
    <cofactor evidence="9">
        <name>Zn(2+)</name>
        <dbReference type="ChEBI" id="CHEBI:29105"/>
    </cofactor>
    <text evidence="9">Binds 1 zinc ion per subunit.</text>
</comment>
<organism evidence="11 12">
    <name type="scientific">Aerophobetes bacterium</name>
    <dbReference type="NCBI Taxonomy" id="2030807"/>
    <lineage>
        <taxon>Bacteria</taxon>
        <taxon>Candidatus Aerophobota</taxon>
    </lineage>
</organism>
<evidence type="ECO:0000256" key="7">
    <source>
        <dbReference type="ARBA" id="ARBA00023049"/>
    </source>
</evidence>
<evidence type="ECO:0000256" key="3">
    <source>
        <dbReference type="ARBA" id="ARBA00022723"/>
    </source>
</evidence>
<dbReference type="GO" id="GO:0071555">
    <property type="term" value="P:cell wall organization"/>
    <property type="evidence" value="ECO:0007669"/>
    <property type="project" value="UniProtKB-KW"/>
</dbReference>
<dbReference type="SUPFAM" id="SSF55166">
    <property type="entry name" value="Hedgehog/DD-peptidase"/>
    <property type="match status" value="1"/>
</dbReference>
<comment type="function">
    <text evidence="9 10">Catalyzes hydrolysis of the D-alanyl-D-alanine dipeptide.</text>
</comment>
<evidence type="ECO:0000256" key="4">
    <source>
        <dbReference type="ARBA" id="ARBA00022801"/>
    </source>
</evidence>
<keyword evidence="2 9" id="KW-0645">Protease</keyword>
<dbReference type="CDD" id="cd14840">
    <property type="entry name" value="D-Ala-D-Ala_dipeptidase_Aad"/>
    <property type="match status" value="1"/>
</dbReference>
<keyword evidence="8 10" id="KW-0961">Cell wall biogenesis/degradation</keyword>
<gene>
    <name evidence="11" type="ORF">COB11_08105</name>
</gene>
<dbReference type="GO" id="GO:0160237">
    <property type="term" value="F:D-Ala-D-Ala dipeptidase activity"/>
    <property type="evidence" value="ECO:0007669"/>
    <property type="project" value="UniProtKB-EC"/>
</dbReference>
<evidence type="ECO:0000256" key="9">
    <source>
        <dbReference type="HAMAP-Rule" id="MF_01924"/>
    </source>
</evidence>
<evidence type="ECO:0000256" key="2">
    <source>
        <dbReference type="ARBA" id="ARBA00022670"/>
    </source>
</evidence>
<evidence type="ECO:0000313" key="12">
    <source>
        <dbReference type="Proteomes" id="UP000217838"/>
    </source>
</evidence>
<feature type="active site" description="Proton donor/acceptor" evidence="9">
    <location>
        <position position="161"/>
    </location>
</feature>
<dbReference type="Proteomes" id="UP000217838">
    <property type="component" value="Unassembled WGS sequence"/>
</dbReference>
<sequence>MKDADFVDIEKVCPSIRVDVLLSHDNNFIKKTVYPSARCYLRRKVATKLAQVQKDFEKLNLGLKITDGYRPLSVQKILWDFLPDDRYVAPPHVGSKHNRGAAVDVTLVDFEGNELDMGSNIDEMGDIAHRDYDNLPAKIIANRTLLEDIMVNTGFIPLPTEWWHFDDAEWEKYPLEDICVGELEKSESK</sequence>
<feature type="binding site" evidence="9">
    <location>
        <position position="164"/>
    </location>
    <ligand>
        <name>Zn(2+)</name>
        <dbReference type="ChEBI" id="CHEBI:29105"/>
        <note>catalytic</note>
    </ligand>
</feature>
<dbReference type="EC" id="3.4.13.22" evidence="9 10"/>
<evidence type="ECO:0000313" key="11">
    <source>
        <dbReference type="EMBL" id="PCI91841.1"/>
    </source>
</evidence>
<evidence type="ECO:0000256" key="5">
    <source>
        <dbReference type="ARBA" id="ARBA00022833"/>
    </source>
</evidence>
<dbReference type="GO" id="GO:0006508">
    <property type="term" value="P:proteolysis"/>
    <property type="evidence" value="ECO:0007669"/>
    <property type="project" value="UniProtKB-KW"/>
</dbReference>
<dbReference type="Gene3D" id="3.30.1380.10">
    <property type="match status" value="1"/>
</dbReference>
<name>A0A2A4YAZ4_UNCAE</name>
<dbReference type="GO" id="GO:0008270">
    <property type="term" value="F:zinc ion binding"/>
    <property type="evidence" value="ECO:0007669"/>
    <property type="project" value="UniProtKB-UniRule"/>
</dbReference>
<evidence type="ECO:0000256" key="6">
    <source>
        <dbReference type="ARBA" id="ARBA00022997"/>
    </source>
</evidence>
<comment type="catalytic activity">
    <reaction evidence="1 9 10">
        <text>D-alanyl-D-alanine + H2O = 2 D-alanine</text>
        <dbReference type="Rhea" id="RHEA:20661"/>
        <dbReference type="ChEBI" id="CHEBI:15377"/>
        <dbReference type="ChEBI" id="CHEBI:57416"/>
        <dbReference type="ChEBI" id="CHEBI:57822"/>
        <dbReference type="EC" id="3.4.13.22"/>
    </reaction>
</comment>
<feature type="binding site" evidence="9">
    <location>
        <position position="97"/>
    </location>
    <ligand>
        <name>Zn(2+)</name>
        <dbReference type="ChEBI" id="CHEBI:29105"/>
        <note>catalytic</note>
    </ligand>
</feature>
<dbReference type="Pfam" id="PF01427">
    <property type="entry name" value="Peptidase_M15"/>
    <property type="match status" value="1"/>
</dbReference>
<dbReference type="PANTHER" id="PTHR43126:SF1">
    <property type="entry name" value="D-ALANYL-D-ALANINE DIPEPTIDASE"/>
    <property type="match status" value="1"/>
</dbReference>
<dbReference type="PIRSF" id="PIRSF026671">
    <property type="entry name" value="AA_dipeptidase"/>
    <property type="match status" value="1"/>
</dbReference>
<dbReference type="AlphaFoldDB" id="A0A2A4YAZ4"/>
<accession>A0A2A4YAZ4</accession>
<feature type="site" description="Transition state stabilizer" evidence="9">
    <location>
        <position position="70"/>
    </location>
</feature>
<keyword evidence="4 9" id="KW-0378">Hydrolase</keyword>
<evidence type="ECO:0000256" key="1">
    <source>
        <dbReference type="ARBA" id="ARBA00001362"/>
    </source>
</evidence>
<feature type="binding site" evidence="9">
    <location>
        <position position="104"/>
    </location>
    <ligand>
        <name>Zn(2+)</name>
        <dbReference type="ChEBI" id="CHEBI:29105"/>
        <note>catalytic</note>
    </ligand>
</feature>
<keyword evidence="7 9" id="KW-0482">Metalloprotease</keyword>
<comment type="caution">
    <text evidence="11">The sequence shown here is derived from an EMBL/GenBank/DDBJ whole genome shotgun (WGS) entry which is preliminary data.</text>
</comment>
<evidence type="ECO:0000256" key="8">
    <source>
        <dbReference type="ARBA" id="ARBA00023316"/>
    </source>
</evidence>
<protein>
    <recommendedName>
        <fullName evidence="9 10">D-alanyl-D-alanine dipeptidase</fullName>
        <shortName evidence="9 10">D-Ala-D-Ala dipeptidase</shortName>
        <ecNumber evidence="9 10">3.4.13.22</ecNumber>
    </recommendedName>
</protein>
<dbReference type="EMBL" id="NVUU01000124">
    <property type="protein sequence ID" value="PCI91841.1"/>
    <property type="molecule type" value="Genomic_DNA"/>
</dbReference>